<sequence>MRKLRVISIILFLPILLSGEFSYAQTSPDKVRVAQELVARLDQALLKTDGLVKANLILIKKTGDSWTWDMSVFRKGEDSLSLFESKGRGLEYKILFKEDGELIFAFNALSRKIFRKNDEEKYENHLNTGFSFVDLAGTSYQANYNPIVQSDLDLGGKKMKRVALRPIVPYFYSKLILLLESDTLRPIRLDFHDKDGVLYKTMNIKYGPVKVKAKQKVSKEDIISRLEMLDLNTGAISVLEYIEVDRDVKPDPSLFELDNLNRL</sequence>
<proteinExistence type="predicted"/>
<dbReference type="InterPro" id="IPR033399">
    <property type="entry name" value="TP_0789-like"/>
</dbReference>
<organism evidence="2 3">
    <name type="scientific">Leptospira sarikeiensis</name>
    <dbReference type="NCBI Taxonomy" id="2484943"/>
    <lineage>
        <taxon>Bacteria</taxon>
        <taxon>Pseudomonadati</taxon>
        <taxon>Spirochaetota</taxon>
        <taxon>Spirochaetia</taxon>
        <taxon>Leptospirales</taxon>
        <taxon>Leptospiraceae</taxon>
        <taxon>Leptospira</taxon>
    </lineage>
</organism>
<dbReference type="EMBL" id="RQGF01000038">
    <property type="protein sequence ID" value="TGL58502.1"/>
    <property type="molecule type" value="Genomic_DNA"/>
</dbReference>
<dbReference type="Proteomes" id="UP000297762">
    <property type="component" value="Unassembled WGS sequence"/>
</dbReference>
<dbReference type="OrthoDB" id="339264at2"/>
<feature type="domain" description="Uncharacterized protein TP-0789" evidence="1">
    <location>
        <begin position="101"/>
        <end position="262"/>
    </location>
</feature>
<reference evidence="2" key="1">
    <citation type="journal article" date="2019" name="PLoS Negl. Trop. Dis.">
        <title>Revisiting the worldwide diversity of Leptospira species in the environment.</title>
        <authorList>
            <person name="Vincent A.T."/>
            <person name="Schiettekatte O."/>
            <person name="Bourhy P."/>
            <person name="Veyrier F.J."/>
            <person name="Picardeau M."/>
        </authorList>
    </citation>
    <scope>NUCLEOTIDE SEQUENCE [LARGE SCALE GENOMIC DNA]</scope>
    <source>
        <strain evidence="2">201702455</strain>
    </source>
</reference>
<accession>A0A4R9JZ07</accession>
<dbReference type="Gene3D" id="2.50.20.10">
    <property type="entry name" value="Lipoprotein localisation LolA/LolB/LppX"/>
    <property type="match status" value="1"/>
</dbReference>
<dbReference type="Pfam" id="PF17131">
    <property type="entry name" value="LolA_like"/>
    <property type="match status" value="1"/>
</dbReference>
<comment type="caution">
    <text evidence="2">The sequence shown here is derived from an EMBL/GenBank/DDBJ whole genome shotgun (WGS) entry which is preliminary data.</text>
</comment>
<name>A0A4R9JZ07_9LEPT</name>
<protein>
    <submittedName>
        <fullName evidence="2">Outer membrane lipoprotein-sorting protein</fullName>
    </submittedName>
</protein>
<evidence type="ECO:0000259" key="1">
    <source>
        <dbReference type="Pfam" id="PF17131"/>
    </source>
</evidence>
<dbReference type="AlphaFoldDB" id="A0A4R9JZ07"/>
<keyword evidence="3" id="KW-1185">Reference proteome</keyword>
<keyword evidence="2" id="KW-0449">Lipoprotein</keyword>
<evidence type="ECO:0000313" key="3">
    <source>
        <dbReference type="Proteomes" id="UP000297762"/>
    </source>
</evidence>
<evidence type="ECO:0000313" key="2">
    <source>
        <dbReference type="EMBL" id="TGL58502.1"/>
    </source>
</evidence>
<gene>
    <name evidence="2" type="ORF">EHQ64_18505</name>
</gene>
<dbReference type="CDD" id="cd16329">
    <property type="entry name" value="LolA_like"/>
    <property type="match status" value="1"/>
</dbReference>